<evidence type="ECO:0000256" key="3">
    <source>
        <dbReference type="HAMAP-Rule" id="MF_02225"/>
    </source>
</evidence>
<dbReference type="Pfam" id="PF04127">
    <property type="entry name" value="DFP"/>
    <property type="match status" value="1"/>
</dbReference>
<evidence type="ECO:0000256" key="4">
    <source>
        <dbReference type="RuleBase" id="RU364078"/>
    </source>
</evidence>
<evidence type="ECO:0000259" key="5">
    <source>
        <dbReference type="Pfam" id="PF02441"/>
    </source>
</evidence>
<gene>
    <name evidence="3 8" type="primary">coaBC</name>
    <name evidence="7" type="ORF">LAS9267_00023</name>
    <name evidence="8" type="ORF">QBD03_03880</name>
</gene>
<feature type="domain" description="Flavoprotein" evidence="5">
    <location>
        <begin position="7"/>
        <end position="175"/>
    </location>
</feature>
<feature type="binding site" evidence="3">
    <location>
        <position position="280"/>
    </location>
    <ligand>
        <name>CTP</name>
        <dbReference type="ChEBI" id="CHEBI:37563"/>
    </ligand>
</feature>
<dbReference type="GeneID" id="57133541"/>
<evidence type="ECO:0000256" key="1">
    <source>
        <dbReference type="ARBA" id="ARBA00022793"/>
    </source>
</evidence>
<reference evidence="7 9" key="1">
    <citation type="submission" date="2018-02" db="EMBL/GenBank/DDBJ databases">
        <authorList>
            <person name="Rodrigo-Torres L."/>
            <person name="Arahal R. D."/>
            <person name="Lucena T."/>
        </authorList>
    </citation>
    <scope>NUCLEOTIDE SEQUENCE [LARGE SCALE GENOMIC DNA]</scope>
    <source>
        <strain evidence="7 9">CECT 9267</strain>
    </source>
</reference>
<comment type="caution">
    <text evidence="3">Lacks conserved residue(s) required for the propagation of feature annotation.</text>
</comment>
<evidence type="ECO:0000256" key="2">
    <source>
        <dbReference type="ARBA" id="ARBA00023239"/>
    </source>
</evidence>
<dbReference type="PANTHER" id="PTHR14359">
    <property type="entry name" value="HOMO-OLIGOMERIC FLAVIN CONTAINING CYS DECARBOXYLASE FAMILY"/>
    <property type="match status" value="1"/>
</dbReference>
<comment type="pathway">
    <text evidence="3 4">Cofactor biosynthesis; coenzyme A biosynthesis; CoA from (R)-pantothenate: step 2/5.</text>
</comment>
<dbReference type="NCBIfam" id="TIGR00521">
    <property type="entry name" value="coaBC_dfp"/>
    <property type="match status" value="1"/>
</dbReference>
<keyword evidence="3 4" id="KW-0436">Ligase</keyword>
<feature type="binding site" evidence="3">
    <location>
        <position position="290"/>
    </location>
    <ligand>
        <name>CTP</name>
        <dbReference type="ChEBI" id="CHEBI:37563"/>
    </ligand>
</feature>
<feature type="binding site" evidence="3">
    <location>
        <begin position="308"/>
        <end position="311"/>
    </location>
    <ligand>
        <name>CTP</name>
        <dbReference type="ChEBI" id="CHEBI:37563"/>
    </ligand>
</feature>
<dbReference type="InterPro" id="IPR007085">
    <property type="entry name" value="DNA/pantothenate-metab_flavo_C"/>
</dbReference>
<dbReference type="GO" id="GO:0004633">
    <property type="term" value="F:phosphopantothenoylcysteine decarboxylase activity"/>
    <property type="evidence" value="ECO:0007669"/>
    <property type="project" value="UniProtKB-UniRule"/>
</dbReference>
<feature type="binding site" evidence="3">
    <location>
        <position position="344"/>
    </location>
    <ligand>
        <name>CTP</name>
        <dbReference type="ChEBI" id="CHEBI:37563"/>
    </ligand>
</feature>
<keyword evidence="3 4" id="KW-0285">Flavoprotein</keyword>
<comment type="similarity">
    <text evidence="3 4">In the N-terminal section; belongs to the HFCD (homo-oligomeric flavin containing Cys decarboxylase) superfamily.</text>
</comment>
<keyword evidence="2 3" id="KW-0456">Lyase</keyword>
<dbReference type="Pfam" id="PF02441">
    <property type="entry name" value="Flavoprotein"/>
    <property type="match status" value="1"/>
</dbReference>
<dbReference type="SUPFAM" id="SSF102645">
    <property type="entry name" value="CoaB-like"/>
    <property type="match status" value="1"/>
</dbReference>
<keyword evidence="3 4" id="KW-0288">FMN</keyword>
<dbReference type="GO" id="GO:0046872">
    <property type="term" value="F:metal ion binding"/>
    <property type="evidence" value="ECO:0007669"/>
    <property type="project" value="UniProtKB-KW"/>
</dbReference>
<comment type="function">
    <text evidence="3">Catalyzes two sequential steps in the biosynthesis of coenzyme A. In the first step cysteine is conjugated to 4'-phosphopantothenate to form 4-phosphopantothenoylcysteine. In the second step the latter compound is decarboxylated to form 4'-phosphopantotheine.</text>
</comment>
<dbReference type="Gene3D" id="3.40.50.1950">
    <property type="entry name" value="Flavin prenyltransferase-like"/>
    <property type="match status" value="1"/>
</dbReference>
<comment type="cofactor">
    <cofactor evidence="3">
        <name>FMN</name>
        <dbReference type="ChEBI" id="CHEBI:58210"/>
    </cofactor>
    <text evidence="3">Binds 1 FMN per subunit.</text>
</comment>
<protein>
    <recommendedName>
        <fullName evidence="3">Coenzyme A biosynthesis bifunctional protein CoaBC</fullName>
    </recommendedName>
    <alternativeName>
        <fullName evidence="3">DNA/pantothenate metabolism flavoprotein</fullName>
    </alternativeName>
    <alternativeName>
        <fullName evidence="3">Phosphopantothenoylcysteine synthetase/decarboxylase</fullName>
        <shortName evidence="3">PPCS-PPCDC</shortName>
    </alternativeName>
    <domain>
        <recommendedName>
            <fullName evidence="3">Phosphopantothenoylcysteine decarboxylase</fullName>
            <shortName evidence="3">PPC decarboxylase</shortName>
            <shortName evidence="3">PPC-DC</shortName>
            <ecNumber evidence="3">4.1.1.36</ecNumber>
        </recommendedName>
        <alternativeName>
            <fullName evidence="3">CoaC</fullName>
        </alternativeName>
    </domain>
    <domain>
        <recommendedName>
            <fullName evidence="3">Phosphopantothenate--cysteine ligase</fullName>
            <ecNumber evidence="3">6.3.2.5</ecNumber>
        </recommendedName>
        <alternativeName>
            <fullName evidence="3">CoaB</fullName>
        </alternativeName>
        <alternativeName>
            <fullName evidence="3">Phosphopantothenoylcysteine synthetase</fullName>
            <shortName evidence="3">PPC synthetase</shortName>
            <shortName evidence="3">PPC-S</shortName>
        </alternativeName>
    </domain>
</protein>
<comment type="cofactor">
    <cofactor evidence="3">
        <name>Mg(2+)</name>
        <dbReference type="ChEBI" id="CHEBI:18420"/>
    </cofactor>
</comment>
<evidence type="ECO:0000313" key="8">
    <source>
        <dbReference type="EMBL" id="WGI19857.1"/>
    </source>
</evidence>
<feature type="region of interest" description="Phosphopantothenoylcysteine decarboxylase" evidence="3">
    <location>
        <begin position="1"/>
        <end position="190"/>
    </location>
</feature>
<sequence length="405" mass="43651">MVSLENKHVTVYVTGGIAVYKVASLVRQLIKNGAIVRVAMTQAATEFVTPLTFATLTRQEVLTDLMTMNHPEQVAHIHLADWTELAIVAPATANIVGKLANGIADDFVTTALLATTAPKLLVPAMNEHMWLNPATQRNLTQLKADGIAIVQPATGFLAEGYEGQGRFPEEDVIMSNVYRQLTPNRLQDKVVLVTAGGTQEPLDPVRYIGNRSSGKMGYAIAEMAAQMGAKVTLISTRPELAVPANLAQVIYVRTAAELQGAVASLYNEADVVIMAAAVADFKPAQYVSQKIKKQVGQTDMTLELNRTPDILATLGQEKKKQYLVGFAAETNDLMAHAQVKLTAKQVDLLVANDVSQTDRGFGADQNAVTLLRPNQAPEALPLASKKVIATQILERISTALSSKEE</sequence>
<comment type="similarity">
    <text evidence="3 4">In the C-terminal section; belongs to the PPC synthetase family.</text>
</comment>
<dbReference type="EC" id="4.1.1.36" evidence="3"/>
<dbReference type="GO" id="GO:0010181">
    <property type="term" value="F:FMN binding"/>
    <property type="evidence" value="ECO:0007669"/>
    <property type="project" value="UniProtKB-UniRule"/>
</dbReference>
<dbReference type="AlphaFoldDB" id="A0A2Z4W460"/>
<name>A0A2Z4W460_LATSK</name>
<feature type="binding site" evidence="3">
    <location>
        <position position="326"/>
    </location>
    <ligand>
        <name>CTP</name>
        <dbReference type="ChEBI" id="CHEBI:37563"/>
    </ligand>
</feature>
<dbReference type="Proteomes" id="UP001179858">
    <property type="component" value="Chromosome"/>
</dbReference>
<reference evidence="8" key="2">
    <citation type="submission" date="2023-04" db="EMBL/GenBank/DDBJ databases">
        <title>Novel strain of Lactilactobacillus sakei and use thereof.</title>
        <authorList>
            <person name="Kim S.Y."/>
        </authorList>
    </citation>
    <scope>NUCLEOTIDE SEQUENCE</scope>
    <source>
        <strain evidence="8">HUP1</strain>
    </source>
</reference>
<dbReference type="HAMAP" id="MF_02225">
    <property type="entry name" value="CoaBC"/>
    <property type="match status" value="1"/>
</dbReference>
<keyword evidence="1 3" id="KW-0210">Decarboxylase</keyword>
<dbReference type="EMBL" id="CP122959">
    <property type="protein sequence ID" value="WGI19857.1"/>
    <property type="molecule type" value="Genomic_DNA"/>
</dbReference>
<keyword evidence="3" id="KW-0511">Multifunctional enzyme</keyword>
<dbReference type="PANTHER" id="PTHR14359:SF6">
    <property type="entry name" value="PHOSPHOPANTOTHENOYLCYSTEINE DECARBOXYLASE"/>
    <property type="match status" value="1"/>
</dbReference>
<accession>A0A2Z4W460</accession>
<dbReference type="Gene3D" id="3.40.50.10300">
    <property type="entry name" value="CoaB-like"/>
    <property type="match status" value="1"/>
</dbReference>
<evidence type="ECO:0000313" key="9">
    <source>
        <dbReference type="Proteomes" id="UP000239650"/>
    </source>
</evidence>
<comment type="function">
    <text evidence="4">Catalyzes two steps in the biosynthesis of coenzyme A. In the first step cysteine is conjugated to 4'-phosphopantothenate to form 4-phosphopantothenoylcysteine, in the latter compound is decarboxylated to form 4'-phosphopantotheine.</text>
</comment>
<dbReference type="InterPro" id="IPR035929">
    <property type="entry name" value="CoaB-like_sf"/>
</dbReference>
<comment type="catalytic activity">
    <reaction evidence="3 4">
        <text>(R)-4'-phosphopantothenate + L-cysteine + CTP = N-[(R)-4-phosphopantothenoyl]-L-cysteine + CMP + diphosphate + H(+)</text>
        <dbReference type="Rhea" id="RHEA:19397"/>
        <dbReference type="ChEBI" id="CHEBI:10986"/>
        <dbReference type="ChEBI" id="CHEBI:15378"/>
        <dbReference type="ChEBI" id="CHEBI:33019"/>
        <dbReference type="ChEBI" id="CHEBI:35235"/>
        <dbReference type="ChEBI" id="CHEBI:37563"/>
        <dbReference type="ChEBI" id="CHEBI:59458"/>
        <dbReference type="ChEBI" id="CHEBI:60377"/>
        <dbReference type="EC" id="6.3.2.5"/>
    </reaction>
</comment>
<feature type="region of interest" description="Phosphopantothenate--cysteine ligase" evidence="3">
    <location>
        <begin position="191"/>
        <end position="405"/>
    </location>
</feature>
<dbReference type="InterPro" id="IPR005252">
    <property type="entry name" value="CoaBC"/>
</dbReference>
<comment type="pathway">
    <text evidence="3 4">Cofactor biosynthesis; coenzyme A biosynthesis; CoA from (R)-pantothenate: step 3/5.</text>
</comment>
<organism evidence="8 10">
    <name type="scientific">Latilactobacillus sakei</name>
    <name type="common">Lactobacillus sakei</name>
    <dbReference type="NCBI Taxonomy" id="1599"/>
    <lineage>
        <taxon>Bacteria</taxon>
        <taxon>Bacillati</taxon>
        <taxon>Bacillota</taxon>
        <taxon>Bacilli</taxon>
        <taxon>Lactobacillales</taxon>
        <taxon>Lactobacillaceae</taxon>
        <taxon>Latilactobacillus</taxon>
    </lineage>
</organism>
<dbReference type="EMBL" id="OKRC01000001">
    <property type="protein sequence ID" value="SPE18378.1"/>
    <property type="molecule type" value="Genomic_DNA"/>
</dbReference>
<dbReference type="GO" id="GO:0004632">
    <property type="term" value="F:phosphopantothenate--cysteine ligase activity"/>
    <property type="evidence" value="ECO:0007669"/>
    <property type="project" value="UniProtKB-UniRule"/>
</dbReference>
<comment type="catalytic activity">
    <reaction evidence="3 4">
        <text>N-[(R)-4-phosphopantothenoyl]-L-cysteine + H(+) = (R)-4'-phosphopantetheine + CO2</text>
        <dbReference type="Rhea" id="RHEA:16793"/>
        <dbReference type="ChEBI" id="CHEBI:15378"/>
        <dbReference type="ChEBI" id="CHEBI:16526"/>
        <dbReference type="ChEBI" id="CHEBI:59458"/>
        <dbReference type="ChEBI" id="CHEBI:61723"/>
        <dbReference type="EC" id="4.1.1.36"/>
    </reaction>
</comment>
<evidence type="ECO:0000313" key="10">
    <source>
        <dbReference type="Proteomes" id="UP001179858"/>
    </source>
</evidence>
<dbReference type="InterPro" id="IPR003382">
    <property type="entry name" value="Flavoprotein"/>
</dbReference>
<evidence type="ECO:0000259" key="6">
    <source>
        <dbReference type="Pfam" id="PF04127"/>
    </source>
</evidence>
<dbReference type="InterPro" id="IPR036551">
    <property type="entry name" value="Flavin_trans-like"/>
</dbReference>
<keyword evidence="3" id="KW-0460">Magnesium</keyword>
<dbReference type="EC" id="6.3.2.5" evidence="3"/>
<evidence type="ECO:0000313" key="7">
    <source>
        <dbReference type="EMBL" id="SPE18378.1"/>
    </source>
</evidence>
<dbReference type="RefSeq" id="WP_016264860.1">
    <property type="nucleotide sequence ID" value="NZ_AP017931.1"/>
</dbReference>
<dbReference type="GO" id="GO:0071513">
    <property type="term" value="C:phosphopantothenoylcysteine decarboxylase complex"/>
    <property type="evidence" value="ECO:0007669"/>
    <property type="project" value="TreeGrafter"/>
</dbReference>
<proteinExistence type="inferred from homology"/>
<keyword evidence="3" id="KW-0479">Metal-binding</keyword>
<dbReference type="SUPFAM" id="SSF52507">
    <property type="entry name" value="Homo-oligomeric flavin-containing Cys decarboxylases, HFCD"/>
    <property type="match status" value="1"/>
</dbReference>
<dbReference type="GO" id="GO:0015937">
    <property type="term" value="P:coenzyme A biosynthetic process"/>
    <property type="evidence" value="ECO:0007669"/>
    <property type="project" value="UniProtKB-UniRule"/>
</dbReference>
<feature type="binding site" evidence="3">
    <location>
        <position position="340"/>
    </location>
    <ligand>
        <name>CTP</name>
        <dbReference type="ChEBI" id="CHEBI:37563"/>
    </ligand>
</feature>
<dbReference type="GO" id="GO:0015941">
    <property type="term" value="P:pantothenate catabolic process"/>
    <property type="evidence" value="ECO:0007669"/>
    <property type="project" value="InterPro"/>
</dbReference>
<feature type="domain" description="DNA/pantothenate metabolism flavoprotein C-terminal" evidence="6">
    <location>
        <begin position="186"/>
        <end position="398"/>
    </location>
</feature>
<dbReference type="Proteomes" id="UP000239650">
    <property type="component" value="Unassembled WGS sequence"/>
</dbReference>